<dbReference type="Proteomes" id="UP001454036">
    <property type="component" value="Unassembled WGS sequence"/>
</dbReference>
<dbReference type="InterPro" id="IPR038718">
    <property type="entry name" value="SNF2-like_sf"/>
</dbReference>
<dbReference type="PANTHER" id="PTHR45629">
    <property type="entry name" value="SNF2/RAD54 FAMILY MEMBER"/>
    <property type="match status" value="1"/>
</dbReference>
<proteinExistence type="predicted"/>
<dbReference type="AlphaFoldDB" id="A0AAV3NSB0"/>
<organism evidence="2 3">
    <name type="scientific">Lithospermum erythrorhizon</name>
    <name type="common">Purple gromwell</name>
    <name type="synonym">Lithospermum officinale var. erythrorhizon</name>
    <dbReference type="NCBI Taxonomy" id="34254"/>
    <lineage>
        <taxon>Eukaryota</taxon>
        <taxon>Viridiplantae</taxon>
        <taxon>Streptophyta</taxon>
        <taxon>Embryophyta</taxon>
        <taxon>Tracheophyta</taxon>
        <taxon>Spermatophyta</taxon>
        <taxon>Magnoliopsida</taxon>
        <taxon>eudicotyledons</taxon>
        <taxon>Gunneridae</taxon>
        <taxon>Pentapetalae</taxon>
        <taxon>asterids</taxon>
        <taxon>lamiids</taxon>
        <taxon>Boraginales</taxon>
        <taxon>Boraginaceae</taxon>
        <taxon>Boraginoideae</taxon>
        <taxon>Lithospermeae</taxon>
        <taxon>Lithospermum</taxon>
    </lineage>
</organism>
<dbReference type="InterPro" id="IPR050496">
    <property type="entry name" value="SNF2_RAD54_helicase_repair"/>
</dbReference>
<evidence type="ECO:0000313" key="2">
    <source>
        <dbReference type="EMBL" id="GAA0141737.1"/>
    </source>
</evidence>
<reference evidence="2 3" key="1">
    <citation type="submission" date="2024-01" db="EMBL/GenBank/DDBJ databases">
        <title>The complete chloroplast genome sequence of Lithospermum erythrorhizon: insights into the phylogenetic relationship among Boraginaceae species and the maternal lineages of purple gromwells.</title>
        <authorList>
            <person name="Okada T."/>
            <person name="Watanabe K."/>
        </authorList>
    </citation>
    <scope>NUCLEOTIDE SEQUENCE [LARGE SCALE GENOMIC DNA]</scope>
</reference>
<evidence type="ECO:0000313" key="3">
    <source>
        <dbReference type="Proteomes" id="UP001454036"/>
    </source>
</evidence>
<dbReference type="Pfam" id="PF00176">
    <property type="entry name" value="SNF2-rel_dom"/>
    <property type="match status" value="1"/>
</dbReference>
<evidence type="ECO:0000259" key="1">
    <source>
        <dbReference type="Pfam" id="PF00176"/>
    </source>
</evidence>
<sequence length="197" mass="22305">MSDSTTTVSISKSVGWFHGPGRLKGYEKISDKGKSILLTTYDTVRNSLYLCGDDECTIKFDYMFADVEFWALFDLCVPGLLHDKKWFRDHIETPILAGLDTNASRRVKIVGESATKEMNQLTKPFMLQRMKNDVFIPNDTTGSGELPPKHDLIIWLKLTNCQGYLKLCMRRKNPWGGSGSTMISLTSDGEAIRRLQE</sequence>
<keyword evidence="3" id="KW-1185">Reference proteome</keyword>
<protein>
    <recommendedName>
        <fullName evidence="1">SNF2 N-terminal domain-containing protein</fullName>
    </recommendedName>
</protein>
<feature type="domain" description="SNF2 N-terminal" evidence="1">
    <location>
        <begin position="68"/>
        <end position="162"/>
    </location>
</feature>
<accession>A0AAV3NSB0</accession>
<dbReference type="SUPFAM" id="SSF52540">
    <property type="entry name" value="P-loop containing nucleoside triphosphate hydrolases"/>
    <property type="match status" value="1"/>
</dbReference>
<dbReference type="PANTHER" id="PTHR45629:SF7">
    <property type="entry name" value="DNA EXCISION REPAIR PROTEIN ERCC-6-RELATED"/>
    <property type="match status" value="1"/>
</dbReference>
<dbReference type="GO" id="GO:0005524">
    <property type="term" value="F:ATP binding"/>
    <property type="evidence" value="ECO:0007669"/>
    <property type="project" value="InterPro"/>
</dbReference>
<dbReference type="EMBL" id="BAABME010000320">
    <property type="protein sequence ID" value="GAA0141737.1"/>
    <property type="molecule type" value="Genomic_DNA"/>
</dbReference>
<comment type="caution">
    <text evidence="2">The sequence shown here is derived from an EMBL/GenBank/DDBJ whole genome shotgun (WGS) entry which is preliminary data.</text>
</comment>
<gene>
    <name evidence="2" type="ORF">LIER_02809</name>
</gene>
<name>A0AAV3NSB0_LITER</name>
<dbReference type="GO" id="GO:0015616">
    <property type="term" value="F:DNA translocase activity"/>
    <property type="evidence" value="ECO:0007669"/>
    <property type="project" value="TreeGrafter"/>
</dbReference>
<dbReference type="InterPro" id="IPR000330">
    <property type="entry name" value="SNF2_N"/>
</dbReference>
<dbReference type="Gene3D" id="3.40.50.10810">
    <property type="entry name" value="Tandem AAA-ATPase domain"/>
    <property type="match status" value="1"/>
</dbReference>
<dbReference type="InterPro" id="IPR027417">
    <property type="entry name" value="P-loop_NTPase"/>
</dbReference>